<gene>
    <name evidence="14" type="ORF">C882_1296</name>
</gene>
<protein>
    <recommendedName>
        <fullName evidence="5">Palmitoyl-protein thioesterase ABHD10, mitochondrial</fullName>
        <ecNumber evidence="4">3.1.1.93</ecNumber>
        <ecNumber evidence="1">3.1.2.22</ecNumber>
    </recommendedName>
    <alternativeName>
        <fullName evidence="7">Acyl-protein thioesterase ABHD10</fullName>
    </alternativeName>
    <alternativeName>
        <fullName evidence="8">Alpha/beta hydrolase domain-containing protein 10</fullName>
    </alternativeName>
    <alternativeName>
        <fullName evidence="6">Mycophenolic acid acyl-glucuronide esterase, mitochondrial</fullName>
    </alternativeName>
</protein>
<evidence type="ECO:0000313" key="15">
    <source>
        <dbReference type="Proteomes" id="UP000009881"/>
    </source>
</evidence>
<keyword evidence="2 14" id="KW-0378">Hydrolase</keyword>
<dbReference type="PANTHER" id="PTHR16138">
    <property type="entry name" value="MYCOPHENOLIC ACID ACYL-GLUCURONIDE ESTERASE, MITOCHONDRIAL"/>
    <property type="match status" value="1"/>
</dbReference>
<evidence type="ECO:0000313" key="14">
    <source>
        <dbReference type="EMBL" id="EKV27701.1"/>
    </source>
</evidence>
<keyword evidence="3" id="KW-0809">Transit peptide</keyword>
<dbReference type="EMBL" id="ANHY01000018">
    <property type="protein sequence ID" value="EKV27701.1"/>
    <property type="molecule type" value="Genomic_DNA"/>
</dbReference>
<dbReference type="GO" id="GO:0004553">
    <property type="term" value="F:hydrolase activity, hydrolyzing O-glycosyl compounds"/>
    <property type="evidence" value="ECO:0007669"/>
    <property type="project" value="TreeGrafter"/>
</dbReference>
<reference evidence="14 15" key="1">
    <citation type="journal article" date="2013" name="Genome Announc.">
        <title>Draft Genome Sequence of an Alphaproteobacterium, Caenispirillum salinarum AK4(T), Isolated from a Solar Saltern.</title>
        <authorList>
            <person name="Khatri I."/>
            <person name="Singh A."/>
            <person name="Korpole S."/>
            <person name="Pinnaka A.K."/>
            <person name="Subramanian S."/>
        </authorList>
    </citation>
    <scope>NUCLEOTIDE SEQUENCE [LARGE SCALE GENOMIC DNA]</scope>
    <source>
        <strain evidence="14 15">AK4</strain>
    </source>
</reference>
<dbReference type="RefSeq" id="WP_009541952.1">
    <property type="nucleotide sequence ID" value="NZ_ANHY01000018.1"/>
</dbReference>
<dbReference type="InterPro" id="IPR052382">
    <property type="entry name" value="ABHD10_acyl-thioesterase"/>
</dbReference>
<dbReference type="eggNOG" id="COG1073">
    <property type="taxonomic scope" value="Bacteria"/>
</dbReference>
<evidence type="ECO:0000256" key="3">
    <source>
        <dbReference type="ARBA" id="ARBA00022946"/>
    </source>
</evidence>
<organism evidence="14 15">
    <name type="scientific">Caenispirillum salinarum AK4</name>
    <dbReference type="NCBI Taxonomy" id="1238182"/>
    <lineage>
        <taxon>Bacteria</taxon>
        <taxon>Pseudomonadati</taxon>
        <taxon>Pseudomonadota</taxon>
        <taxon>Alphaproteobacteria</taxon>
        <taxon>Rhodospirillales</taxon>
        <taxon>Novispirillaceae</taxon>
        <taxon>Caenispirillum</taxon>
    </lineage>
</organism>
<sequence>MSADTSAAQSPRSLPRPDGTSIAYHKLEASPQNAGAPGVIFIHGLMSDMEGGKALHLEEHCRKTGRGFIRFDTYGHGKSSGRFPDGTIGRWREDLLAILDEVADGPQVLVGSSMGGWLMLLGAIARPDKVAGLVGIAPAPDFTEDLMLPSFTPEQMRQLEERGRIEEPSEYSDEPYVISKKLLDDGRSHLLLRGPMDIRCPVRLLHGMKDDSVPWEWSLKIQDKVASDDVEITFIKTGDHRLSEPADLDRLTRTLDALLEALG</sequence>
<name>K9HGF9_9PROT</name>
<evidence type="ECO:0000256" key="11">
    <source>
        <dbReference type="ARBA" id="ARBA00047972"/>
    </source>
</evidence>
<dbReference type="STRING" id="1238182.C882_1296"/>
<dbReference type="SUPFAM" id="SSF53474">
    <property type="entry name" value="alpha/beta-Hydrolases"/>
    <property type="match status" value="1"/>
</dbReference>
<dbReference type="Pfam" id="PF12697">
    <property type="entry name" value="Abhydrolase_6"/>
    <property type="match status" value="1"/>
</dbReference>
<evidence type="ECO:0000256" key="8">
    <source>
        <dbReference type="ARBA" id="ARBA00042704"/>
    </source>
</evidence>
<evidence type="ECO:0000256" key="9">
    <source>
        <dbReference type="ARBA" id="ARBA00046047"/>
    </source>
</evidence>
<dbReference type="Proteomes" id="UP000009881">
    <property type="component" value="Unassembled WGS sequence"/>
</dbReference>
<accession>K9HGF9</accession>
<comment type="catalytic activity">
    <reaction evidence="10">
        <text>S-hexadecanoyl-L-cysteinyl-[protein] + H2O = L-cysteinyl-[protein] + hexadecanoate + H(+)</text>
        <dbReference type="Rhea" id="RHEA:19233"/>
        <dbReference type="Rhea" id="RHEA-COMP:10131"/>
        <dbReference type="Rhea" id="RHEA-COMP:11032"/>
        <dbReference type="ChEBI" id="CHEBI:7896"/>
        <dbReference type="ChEBI" id="CHEBI:15377"/>
        <dbReference type="ChEBI" id="CHEBI:15378"/>
        <dbReference type="ChEBI" id="CHEBI:29950"/>
        <dbReference type="ChEBI" id="CHEBI:74151"/>
        <dbReference type="EC" id="3.1.2.22"/>
    </reaction>
    <physiologicalReaction direction="left-to-right" evidence="10">
        <dbReference type="Rhea" id="RHEA:19234"/>
    </physiologicalReaction>
</comment>
<dbReference type="OrthoDB" id="9813296at2"/>
<evidence type="ECO:0000259" key="13">
    <source>
        <dbReference type="Pfam" id="PF12697"/>
    </source>
</evidence>
<dbReference type="AlphaFoldDB" id="K9HGF9"/>
<comment type="catalytic activity">
    <reaction evidence="11">
        <text>mycophenolic acid O-acyl-beta-D-glucuronide + H2O = mycophenolate + D-glucuronate + H(+)</text>
        <dbReference type="Rhea" id="RHEA:34179"/>
        <dbReference type="ChEBI" id="CHEBI:15377"/>
        <dbReference type="ChEBI" id="CHEBI:15378"/>
        <dbReference type="ChEBI" id="CHEBI:58720"/>
        <dbReference type="ChEBI" id="CHEBI:62932"/>
        <dbReference type="ChEBI" id="CHEBI:66982"/>
        <dbReference type="EC" id="3.1.1.93"/>
    </reaction>
    <physiologicalReaction direction="left-to-right" evidence="11">
        <dbReference type="Rhea" id="RHEA:34180"/>
    </physiologicalReaction>
</comment>
<dbReference type="InterPro" id="IPR029058">
    <property type="entry name" value="AB_hydrolase_fold"/>
</dbReference>
<evidence type="ECO:0000256" key="7">
    <source>
        <dbReference type="ARBA" id="ARBA00042645"/>
    </source>
</evidence>
<dbReference type="GO" id="GO:0008474">
    <property type="term" value="F:palmitoyl-(protein) hydrolase activity"/>
    <property type="evidence" value="ECO:0007669"/>
    <property type="project" value="UniProtKB-EC"/>
</dbReference>
<feature type="compositionally biased region" description="Polar residues" evidence="12">
    <location>
        <begin position="1"/>
        <end position="12"/>
    </location>
</feature>
<dbReference type="PATRIC" id="fig|1238182.3.peg.3510"/>
<dbReference type="InterPro" id="IPR000073">
    <property type="entry name" value="AB_hydrolase_1"/>
</dbReference>
<comment type="function">
    <text evidence="9">Acts as an acyl-protein thioesterase that hydrolyzes fatty acids from acylated residues in proteins. Regulates the mitochondrial S-depalmitoylation of the nucleophilic active site residue of peroxiredoxin-5/PRDX5, a key antioxidant protein, therefore modulating mitochondrial antioxidant ability. Also catalyzes the deglucuronidation of mycophenolic acid acyl-glucuronide, an active metabolite of the immunosuppressant drug mycophenolate.</text>
</comment>
<evidence type="ECO:0000256" key="10">
    <source>
        <dbReference type="ARBA" id="ARBA00047409"/>
    </source>
</evidence>
<proteinExistence type="predicted"/>
<evidence type="ECO:0000256" key="2">
    <source>
        <dbReference type="ARBA" id="ARBA00022801"/>
    </source>
</evidence>
<feature type="region of interest" description="Disordered" evidence="12">
    <location>
        <begin position="1"/>
        <end position="20"/>
    </location>
</feature>
<dbReference type="Gene3D" id="3.40.50.1820">
    <property type="entry name" value="alpha/beta hydrolase"/>
    <property type="match status" value="1"/>
</dbReference>
<dbReference type="PANTHER" id="PTHR16138:SF7">
    <property type="entry name" value="PALMITOYL-PROTEIN THIOESTERASE ABHD10, MITOCHONDRIAL"/>
    <property type="match status" value="1"/>
</dbReference>
<feature type="domain" description="AB hydrolase-1" evidence="13">
    <location>
        <begin position="39"/>
        <end position="245"/>
    </location>
</feature>
<dbReference type="EC" id="3.1.1.93" evidence="4"/>
<dbReference type="ESTHER" id="9prot-k9hgf9">
    <property type="family name" value="6_AlphaBeta_hydrolase"/>
</dbReference>
<evidence type="ECO:0000256" key="4">
    <source>
        <dbReference type="ARBA" id="ARBA00039132"/>
    </source>
</evidence>
<evidence type="ECO:0000256" key="12">
    <source>
        <dbReference type="SAM" id="MobiDB-lite"/>
    </source>
</evidence>
<evidence type="ECO:0000256" key="1">
    <source>
        <dbReference type="ARBA" id="ARBA00012423"/>
    </source>
</evidence>
<dbReference type="GO" id="GO:0102390">
    <property type="term" value="F:mycophenolic acid acyl-glucuronide esterase activity"/>
    <property type="evidence" value="ECO:0007669"/>
    <property type="project" value="UniProtKB-EC"/>
</dbReference>
<evidence type="ECO:0000256" key="5">
    <source>
        <dbReference type="ARBA" id="ARBA00039314"/>
    </source>
</evidence>
<keyword evidence="15" id="KW-1185">Reference proteome</keyword>
<dbReference type="EC" id="3.1.2.22" evidence="1"/>
<evidence type="ECO:0000256" key="6">
    <source>
        <dbReference type="ARBA" id="ARBA00041520"/>
    </source>
</evidence>
<comment type="caution">
    <text evidence="14">The sequence shown here is derived from an EMBL/GenBank/DDBJ whole genome shotgun (WGS) entry which is preliminary data.</text>
</comment>